<dbReference type="Proteomes" id="UP000222564">
    <property type="component" value="Unassembled WGS sequence"/>
</dbReference>
<organism evidence="2 3">
    <name type="scientific">Desulforamulus profundi</name>
    <dbReference type="NCBI Taxonomy" id="1383067"/>
    <lineage>
        <taxon>Bacteria</taxon>
        <taxon>Bacillati</taxon>
        <taxon>Bacillota</taxon>
        <taxon>Clostridia</taxon>
        <taxon>Eubacteriales</taxon>
        <taxon>Peptococcaceae</taxon>
        <taxon>Desulforamulus</taxon>
    </lineage>
</organism>
<gene>
    <name evidence="2" type="ORF">P378_18475</name>
</gene>
<dbReference type="RefSeq" id="WP_238473368.1">
    <property type="nucleotide sequence ID" value="NZ_AWQQ01000118.1"/>
</dbReference>
<proteinExistence type="predicted"/>
<protein>
    <submittedName>
        <fullName evidence="2">Uncharacterized protein</fullName>
    </submittedName>
</protein>
<sequence>MGLRKQEAFSLVWIALAVCFVLGMAVQPKIVYDGSVNGLKAWWNIVFPSLLPFLLLLKY</sequence>
<evidence type="ECO:0000256" key="1">
    <source>
        <dbReference type="SAM" id="Phobius"/>
    </source>
</evidence>
<evidence type="ECO:0000313" key="2">
    <source>
        <dbReference type="EMBL" id="PHJ37040.1"/>
    </source>
</evidence>
<dbReference type="AlphaFoldDB" id="A0A2C6LGB5"/>
<keyword evidence="3" id="KW-1185">Reference proteome</keyword>
<accession>A0A2C6LGB5</accession>
<evidence type="ECO:0000313" key="3">
    <source>
        <dbReference type="Proteomes" id="UP000222564"/>
    </source>
</evidence>
<reference evidence="2 3" key="1">
    <citation type="submission" date="2013-09" db="EMBL/GenBank/DDBJ databases">
        <title>Biodegradation of hydrocarbons in the deep terrestrial subsurface : characterization of a microbial consortium composed of two Desulfotomaculum species originating from a deep geological formation.</title>
        <authorList>
            <person name="Aullo T."/>
            <person name="Berlendis S."/>
            <person name="Lascourreges J.-F."/>
            <person name="Dessort D."/>
            <person name="Saint-Laurent S."/>
            <person name="Schraauwers B."/>
            <person name="Mas J."/>
            <person name="Magot M."/>
            <person name="Ranchou-Peyruse A."/>
        </authorList>
    </citation>
    <scope>NUCLEOTIDE SEQUENCE [LARGE SCALE GENOMIC DNA]</scope>
    <source>
        <strain evidence="2 3">Bs107</strain>
    </source>
</reference>
<keyword evidence="1" id="KW-0812">Transmembrane</keyword>
<dbReference type="EMBL" id="AWQQ01000118">
    <property type="protein sequence ID" value="PHJ37040.1"/>
    <property type="molecule type" value="Genomic_DNA"/>
</dbReference>
<keyword evidence="1" id="KW-1133">Transmembrane helix</keyword>
<name>A0A2C6LGB5_9FIRM</name>
<feature type="transmembrane region" description="Helical" evidence="1">
    <location>
        <begin position="41"/>
        <end position="57"/>
    </location>
</feature>
<comment type="caution">
    <text evidence="2">The sequence shown here is derived from an EMBL/GenBank/DDBJ whole genome shotgun (WGS) entry which is preliminary data.</text>
</comment>
<keyword evidence="1" id="KW-0472">Membrane</keyword>